<evidence type="ECO:0000313" key="1">
    <source>
        <dbReference type="EMBL" id="KFB37565.1"/>
    </source>
</evidence>
<evidence type="ECO:0000313" key="3">
    <source>
        <dbReference type="Proteomes" id="UP000030765"/>
    </source>
</evidence>
<keyword evidence="3" id="KW-1185">Reference proteome</keyword>
<dbReference type="VEuPathDB" id="VectorBase:ASIC004801"/>
<dbReference type="EMBL" id="ATLV01013242">
    <property type="status" value="NOT_ANNOTATED_CDS"/>
    <property type="molecule type" value="Genomic_DNA"/>
</dbReference>
<reference evidence="1 3" key="1">
    <citation type="journal article" date="2014" name="BMC Genomics">
        <title>Genome sequence of Anopheles sinensis provides insight into genetics basis of mosquito competence for malaria parasites.</title>
        <authorList>
            <person name="Zhou D."/>
            <person name="Zhang D."/>
            <person name="Ding G."/>
            <person name="Shi L."/>
            <person name="Hou Q."/>
            <person name="Ye Y."/>
            <person name="Xu Y."/>
            <person name="Zhou H."/>
            <person name="Xiong C."/>
            <person name="Li S."/>
            <person name="Yu J."/>
            <person name="Hong S."/>
            <person name="Yu X."/>
            <person name="Zou P."/>
            <person name="Chen C."/>
            <person name="Chang X."/>
            <person name="Wang W."/>
            <person name="Lv Y."/>
            <person name="Sun Y."/>
            <person name="Ma L."/>
            <person name="Shen B."/>
            <person name="Zhu C."/>
        </authorList>
    </citation>
    <scope>NUCLEOTIDE SEQUENCE [LARGE SCALE GENOMIC DNA]</scope>
</reference>
<reference evidence="2" key="2">
    <citation type="submission" date="2020-05" db="UniProtKB">
        <authorList>
            <consortium name="EnsemblMetazoa"/>
        </authorList>
    </citation>
    <scope>IDENTIFICATION</scope>
</reference>
<dbReference type="EMBL" id="KE524847">
    <property type="protein sequence ID" value="KFB37565.1"/>
    <property type="molecule type" value="Genomic_DNA"/>
</dbReference>
<proteinExistence type="predicted"/>
<dbReference type="AlphaFoldDB" id="A0A084VHX1"/>
<evidence type="ECO:0000313" key="2">
    <source>
        <dbReference type="EnsemblMetazoa" id="ASIC004801-PA"/>
    </source>
</evidence>
<gene>
    <name evidence="1" type="ORF">ZHAS_00004801</name>
</gene>
<dbReference type="Proteomes" id="UP000030765">
    <property type="component" value="Unassembled WGS sequence"/>
</dbReference>
<protein>
    <submittedName>
        <fullName evidence="1 2">Uncharacterized protein</fullName>
    </submittedName>
</protein>
<dbReference type="EnsemblMetazoa" id="ASIC004801-RA">
    <property type="protein sequence ID" value="ASIC004801-PA"/>
    <property type="gene ID" value="ASIC004801"/>
</dbReference>
<name>A0A084VHX1_ANOSI</name>
<accession>A0A084VHX1</accession>
<sequence>MVCDDRLDLSIPGYVKEKRCCDCYHRDAAVCLPNRPMRHLRFQDLETFHPPKQHKDMSLRPDPGCTCQVESLPARYVIHSVPRASAVVWVNTTEKRAGFV</sequence>
<organism evidence="1">
    <name type="scientific">Anopheles sinensis</name>
    <name type="common">Mosquito</name>
    <dbReference type="NCBI Taxonomy" id="74873"/>
    <lineage>
        <taxon>Eukaryota</taxon>
        <taxon>Metazoa</taxon>
        <taxon>Ecdysozoa</taxon>
        <taxon>Arthropoda</taxon>
        <taxon>Hexapoda</taxon>
        <taxon>Insecta</taxon>
        <taxon>Pterygota</taxon>
        <taxon>Neoptera</taxon>
        <taxon>Endopterygota</taxon>
        <taxon>Diptera</taxon>
        <taxon>Nematocera</taxon>
        <taxon>Culicoidea</taxon>
        <taxon>Culicidae</taxon>
        <taxon>Anophelinae</taxon>
        <taxon>Anopheles</taxon>
    </lineage>
</organism>